<reference evidence="5 8" key="1">
    <citation type="journal article" date="2015" name="ISME J.">
        <title>Elemental sulfur and acetate can support life of a novel strictly anaerobic haloarchaeon.</title>
        <authorList>
            <person name="Sorokin D.Y."/>
            <person name="Kublanov I.V."/>
            <person name="Gavrilov S.N."/>
            <person name="Rojo D."/>
            <person name="Roman P."/>
            <person name="Golyshin P.N."/>
            <person name="Slepak V.Z."/>
            <person name="Smedile F."/>
            <person name="Ferrer M."/>
            <person name="Messina E."/>
            <person name="La Cono V."/>
            <person name="Yakimov M.M."/>
        </authorList>
    </citation>
    <scope>NUCLEOTIDE SEQUENCE [LARGE SCALE GENOMIC DNA]</scope>
    <source>
        <strain evidence="5 8">HSR2</strain>
    </source>
</reference>
<protein>
    <submittedName>
        <fullName evidence="5">Aminodeoxychorismate lyase</fullName>
        <ecNumber evidence="5">4.1.3.38</ecNumber>
    </submittedName>
</protein>
<organism evidence="5 8">
    <name type="scientific">Halanaeroarchaeum sulfurireducens</name>
    <dbReference type="NCBI Taxonomy" id="1604004"/>
    <lineage>
        <taxon>Archaea</taxon>
        <taxon>Methanobacteriati</taxon>
        <taxon>Methanobacteriota</taxon>
        <taxon>Stenosarchaea group</taxon>
        <taxon>Halobacteria</taxon>
        <taxon>Halobacteriales</taxon>
        <taxon>Halobacteriaceae</taxon>
        <taxon>Halanaeroarchaeum</taxon>
    </lineage>
</organism>
<dbReference type="EC" id="4.1.3.38" evidence="5"/>
<dbReference type="KEGG" id="hsu:HLASF_1877"/>
<evidence type="ECO:0000313" key="7">
    <source>
        <dbReference type="Proteomes" id="UP000060390"/>
    </source>
</evidence>
<dbReference type="CDD" id="cd00449">
    <property type="entry name" value="PLPDE_IV"/>
    <property type="match status" value="1"/>
</dbReference>
<comment type="similarity">
    <text evidence="2 4">Belongs to the class-IV pyridoxal-phosphate-dependent aminotransferase family.</text>
</comment>
<dbReference type="PANTHER" id="PTHR42743:SF11">
    <property type="entry name" value="AMINODEOXYCHORISMATE LYASE"/>
    <property type="match status" value="1"/>
</dbReference>
<dbReference type="EMBL" id="CP008874">
    <property type="protein sequence ID" value="AKH98348.1"/>
    <property type="molecule type" value="Genomic_DNA"/>
</dbReference>
<evidence type="ECO:0000313" key="6">
    <source>
        <dbReference type="EMBL" id="ALG82742.1"/>
    </source>
</evidence>
<dbReference type="InterPro" id="IPR043131">
    <property type="entry name" value="BCAT-like_N"/>
</dbReference>
<dbReference type="RefSeq" id="WP_050049017.1">
    <property type="nucleotide sequence ID" value="NZ_CP008874.1"/>
</dbReference>
<dbReference type="SUPFAM" id="SSF56752">
    <property type="entry name" value="D-aminoacid aminotransferase-like PLP-dependent enzymes"/>
    <property type="match status" value="1"/>
</dbReference>
<dbReference type="GO" id="GO:0046394">
    <property type="term" value="P:carboxylic acid biosynthetic process"/>
    <property type="evidence" value="ECO:0007669"/>
    <property type="project" value="UniProtKB-ARBA"/>
</dbReference>
<evidence type="ECO:0000313" key="8">
    <source>
        <dbReference type="Proteomes" id="UP000069906"/>
    </source>
</evidence>
<dbReference type="PANTHER" id="PTHR42743">
    <property type="entry name" value="AMINO-ACID AMINOTRANSFERASE"/>
    <property type="match status" value="1"/>
</dbReference>
<dbReference type="KEGG" id="hsf:HLASA_1863"/>
<dbReference type="STRING" id="1604004.HLASA_1863"/>
<evidence type="ECO:0000256" key="1">
    <source>
        <dbReference type="ARBA" id="ARBA00001933"/>
    </source>
</evidence>
<dbReference type="InterPro" id="IPR036038">
    <property type="entry name" value="Aminotransferase-like"/>
</dbReference>
<dbReference type="InterPro" id="IPR043132">
    <property type="entry name" value="BCAT-like_C"/>
</dbReference>
<dbReference type="InterPro" id="IPR050571">
    <property type="entry name" value="Class-IV_PLP-Dep_Aminotrnsfr"/>
</dbReference>
<accession>A0A0F7PGC4</accession>
<proteinExistence type="inferred from homology"/>
<evidence type="ECO:0000256" key="4">
    <source>
        <dbReference type="RuleBase" id="RU004106"/>
    </source>
</evidence>
<reference evidence="6 7" key="3">
    <citation type="journal article" date="2016" name="Stand. Genomic Sci.">
        <title>Complete genome sequence of 'Halanaeroarchaeum sulfurireducens' M27-SA2, a sulfur-reducing and acetate-oxidizing haloarchaeon from the deep-sea hypersaline anoxic lake Medee.</title>
        <authorList>
            <person name="Messina E."/>
            <person name="Sorokin D.Y."/>
            <person name="Kublanov I.V."/>
            <person name="Toshchakov S."/>
            <person name="Lopatina A."/>
            <person name="Arcadi E."/>
            <person name="Smedile F."/>
            <person name="La Spada G."/>
            <person name="La Cono V."/>
            <person name="Yakimov M.M."/>
        </authorList>
    </citation>
    <scope>NUCLEOTIDE SEQUENCE [LARGE SCALE GENOMIC DNA]</scope>
    <source>
        <strain evidence="6 7">M27-SA2</strain>
    </source>
</reference>
<dbReference type="Gene3D" id="3.30.470.10">
    <property type="match status" value="1"/>
</dbReference>
<evidence type="ECO:0000313" key="5">
    <source>
        <dbReference type="EMBL" id="AKH98348.1"/>
    </source>
</evidence>
<dbReference type="GeneID" id="26011197"/>
<dbReference type="InterPro" id="IPR018300">
    <property type="entry name" value="Aminotrans_IV_CS"/>
</dbReference>
<gene>
    <name evidence="5" type="primary">pabC</name>
    <name evidence="6" type="ORF">HLASA_1863</name>
    <name evidence="5" type="ORF">HLASF_1877</name>
</gene>
<dbReference type="Proteomes" id="UP000060390">
    <property type="component" value="Chromosome"/>
</dbReference>
<name>A0A0F7PGC4_9EURY</name>
<sequence>MQYHVNGELVPDDDATVTVDDRGFLYGDAAFETVRAYDGTLFEWEAHLERLQHTCSALGMPDAVPTNLEDRVSQTLEANGFADAYVRVSITRGVQPGKLTPQPDVEPTVVIIVSELPRSGIEGNPVWDTPAVVETVETRKIDGKAVPSDLKTHNYLNGILARLELRTAEGTVRADEALLLDNEGFVTEGTTSNVFFVDGGTLHTPHEEPILPGVTRRVVLDLAREAGITVETGRYRPERLRNAEELFLTNTTGELWPVDRLDEREVGSGAVTERLTKAFDERIEEFY</sequence>
<keyword evidence="3" id="KW-0663">Pyridoxal phosphate</keyword>
<dbReference type="Pfam" id="PF01063">
    <property type="entry name" value="Aminotran_4"/>
    <property type="match status" value="1"/>
</dbReference>
<dbReference type="FunFam" id="3.20.10.10:FF:000002">
    <property type="entry name" value="D-alanine aminotransferase"/>
    <property type="match status" value="1"/>
</dbReference>
<dbReference type="Proteomes" id="UP000069906">
    <property type="component" value="Chromosome"/>
</dbReference>
<dbReference type="PROSITE" id="PS00770">
    <property type="entry name" value="AA_TRANSFER_CLASS_4"/>
    <property type="match status" value="1"/>
</dbReference>
<evidence type="ECO:0000256" key="2">
    <source>
        <dbReference type="ARBA" id="ARBA00009320"/>
    </source>
</evidence>
<evidence type="ECO:0000256" key="3">
    <source>
        <dbReference type="ARBA" id="ARBA00022898"/>
    </source>
</evidence>
<keyword evidence="8" id="KW-1185">Reference proteome</keyword>
<comment type="cofactor">
    <cofactor evidence="1">
        <name>pyridoxal 5'-phosphate</name>
        <dbReference type="ChEBI" id="CHEBI:597326"/>
    </cofactor>
</comment>
<dbReference type="AlphaFoldDB" id="A0A0F7PGC4"/>
<reference evidence="7" key="2">
    <citation type="submission" date="2015-05" db="EMBL/GenBank/DDBJ databases">
        <title>Complete genome sequence of Halanaeroarchaeum sulfurireducens type strain M27-SA2, a sulfate-reducer haloarchaeon from marine anoxic lake Medee.</title>
        <authorList>
            <person name="Messina E."/>
            <person name="Kublanov I.V."/>
            <person name="Toshchakov S."/>
            <person name="Arcadi E."/>
            <person name="La Spada G."/>
            <person name="La Cono V."/>
            <person name="Yakimov M.M."/>
        </authorList>
    </citation>
    <scope>NUCLEOTIDE SEQUENCE [LARGE SCALE GENOMIC DNA]</scope>
    <source>
        <strain evidence="7">M27-SA2</strain>
    </source>
</reference>
<dbReference type="InterPro" id="IPR001544">
    <property type="entry name" value="Aminotrans_IV"/>
</dbReference>
<dbReference type="HOGENOM" id="CLU_020844_3_0_2"/>
<dbReference type="EMBL" id="CP011564">
    <property type="protein sequence ID" value="ALG82742.1"/>
    <property type="molecule type" value="Genomic_DNA"/>
</dbReference>
<dbReference type="OrthoDB" id="196861at2157"/>
<dbReference type="Gene3D" id="3.20.10.10">
    <property type="entry name" value="D-amino Acid Aminotransferase, subunit A, domain 2"/>
    <property type="match status" value="1"/>
</dbReference>
<dbReference type="GO" id="GO:0008652">
    <property type="term" value="P:amino acid biosynthetic process"/>
    <property type="evidence" value="ECO:0007669"/>
    <property type="project" value="UniProtKB-ARBA"/>
</dbReference>
<keyword evidence="5" id="KW-0456">Lyase</keyword>
<dbReference type="GO" id="GO:0008696">
    <property type="term" value="F:4-amino-4-deoxychorismate lyase activity"/>
    <property type="evidence" value="ECO:0007669"/>
    <property type="project" value="UniProtKB-EC"/>
</dbReference>